<evidence type="ECO:0000256" key="1">
    <source>
        <dbReference type="SAM" id="Coils"/>
    </source>
</evidence>
<name>A0A285P0L1_9AQUI</name>
<protein>
    <submittedName>
        <fullName evidence="4">Pilus assembly protein, PilO</fullName>
    </submittedName>
</protein>
<evidence type="ECO:0000256" key="3">
    <source>
        <dbReference type="SAM" id="Phobius"/>
    </source>
</evidence>
<dbReference type="AlphaFoldDB" id="A0A285P0L1"/>
<keyword evidence="5" id="KW-1185">Reference proteome</keyword>
<evidence type="ECO:0000256" key="2">
    <source>
        <dbReference type="SAM" id="MobiDB-lite"/>
    </source>
</evidence>
<feature type="coiled-coil region" evidence="1">
    <location>
        <begin position="39"/>
        <end position="89"/>
    </location>
</feature>
<keyword evidence="3" id="KW-0812">Transmembrane</keyword>
<evidence type="ECO:0000313" key="5">
    <source>
        <dbReference type="Proteomes" id="UP000218627"/>
    </source>
</evidence>
<keyword evidence="3" id="KW-1133">Transmembrane helix</keyword>
<dbReference type="Proteomes" id="UP000218627">
    <property type="component" value="Unassembled WGS sequence"/>
</dbReference>
<proteinExistence type="predicted"/>
<dbReference type="Gene3D" id="3.30.70.60">
    <property type="match status" value="1"/>
</dbReference>
<organism evidence="4 5">
    <name type="scientific">Hydrogenobacter hydrogenophilus</name>
    <dbReference type="NCBI Taxonomy" id="35835"/>
    <lineage>
        <taxon>Bacteria</taxon>
        <taxon>Pseudomonadati</taxon>
        <taxon>Aquificota</taxon>
        <taxon>Aquificia</taxon>
        <taxon>Aquificales</taxon>
        <taxon>Aquificaceae</taxon>
        <taxon>Hydrogenobacter</taxon>
    </lineage>
</organism>
<dbReference type="InterPro" id="IPR014717">
    <property type="entry name" value="Transl_elong_EF1B/ribsomal_bS6"/>
</dbReference>
<feature type="compositionally biased region" description="Basic and acidic residues" evidence="2">
    <location>
        <begin position="156"/>
        <end position="166"/>
    </location>
</feature>
<keyword evidence="3" id="KW-0472">Membrane</keyword>
<sequence length="230" mass="26462">MRKINELPQWQRVFLFVVMPIILIIFLYFLFFQPTKDEVDKLKDQKKNIQAEIENLQRSTNPKLLENLKKKEEETRRLLEEKEKELSAIVGTIPTKKDVSTILKSIGLLAKRSGLTITNVQIQPGQETLYVLQSVGNEKFVKELQPQPQQAQQQKQQEKKQQQKPEGVKYIKQNIKVSFTGTYPAVEKFMEGMSKGGVISYPSGIQLSQAEAGKLRGELDVFVLIKEEEK</sequence>
<dbReference type="RefSeq" id="WP_096602482.1">
    <property type="nucleotide sequence ID" value="NZ_OBEN01000007.1"/>
</dbReference>
<evidence type="ECO:0000313" key="4">
    <source>
        <dbReference type="EMBL" id="SNZ14988.1"/>
    </source>
</evidence>
<feature type="region of interest" description="Disordered" evidence="2">
    <location>
        <begin position="147"/>
        <end position="166"/>
    </location>
</feature>
<gene>
    <name evidence="4" type="ORF">SAMN06265353_1247</name>
</gene>
<feature type="transmembrane region" description="Helical" evidence="3">
    <location>
        <begin position="12"/>
        <end position="31"/>
    </location>
</feature>
<dbReference type="OrthoDB" id="9974358at2"/>
<accession>A0A285P0L1</accession>
<keyword evidence="1" id="KW-0175">Coiled coil</keyword>
<dbReference type="EMBL" id="OBEN01000007">
    <property type="protein sequence ID" value="SNZ14988.1"/>
    <property type="molecule type" value="Genomic_DNA"/>
</dbReference>
<reference evidence="5" key="1">
    <citation type="submission" date="2017-09" db="EMBL/GenBank/DDBJ databases">
        <authorList>
            <person name="Varghese N."/>
            <person name="Submissions S."/>
        </authorList>
    </citation>
    <scope>NUCLEOTIDE SEQUENCE [LARGE SCALE GENOMIC DNA]</scope>
    <source>
        <strain evidence="5">DSM 2913</strain>
    </source>
</reference>